<gene>
    <name evidence="3" type="ORF">ACTOB_001152</name>
</gene>
<organism evidence="3 4">
    <name type="scientific">Actinoplanes oblitus</name>
    <dbReference type="NCBI Taxonomy" id="3040509"/>
    <lineage>
        <taxon>Bacteria</taxon>
        <taxon>Bacillati</taxon>
        <taxon>Actinomycetota</taxon>
        <taxon>Actinomycetes</taxon>
        <taxon>Micromonosporales</taxon>
        <taxon>Micromonosporaceae</taxon>
        <taxon>Actinoplanes</taxon>
    </lineage>
</organism>
<accession>A0ABY8WI98</accession>
<keyword evidence="1" id="KW-1133">Transmembrane helix</keyword>
<keyword evidence="1" id="KW-0472">Membrane</keyword>
<protein>
    <recommendedName>
        <fullName evidence="5">Gram-positive cocci surface proteins LPxTG domain-containing protein</fullName>
    </recommendedName>
</protein>
<sequence length="160" mass="15804">MRLLGSAAAAAMIMAATLLPASAAQAASVFLEINPSTVRAGDPVSLRASCTDNLKAATVSADPIGAVAVEPDFVFLTATVKVPADQAAGDYAATLRCPDGKTASASLHVLAKVEPSRGPATGGGGTAPERIASLLVGGGLVVMVGGLGLAALSIRRRRLG</sequence>
<reference evidence="3 4" key="1">
    <citation type="submission" date="2023-06" db="EMBL/GenBank/DDBJ databases">
        <authorList>
            <person name="Yushchuk O."/>
            <person name="Binda E."/>
            <person name="Ruckert-Reed C."/>
            <person name="Fedorenko V."/>
            <person name="Kalinowski J."/>
            <person name="Marinelli F."/>
        </authorList>
    </citation>
    <scope>NUCLEOTIDE SEQUENCE [LARGE SCALE GENOMIC DNA]</scope>
    <source>
        <strain evidence="3 4">NRRL 3884</strain>
    </source>
</reference>
<dbReference type="Proteomes" id="UP001240150">
    <property type="component" value="Chromosome"/>
</dbReference>
<evidence type="ECO:0000313" key="3">
    <source>
        <dbReference type="EMBL" id="WIM97614.1"/>
    </source>
</evidence>
<evidence type="ECO:0000256" key="2">
    <source>
        <dbReference type="SAM" id="SignalP"/>
    </source>
</evidence>
<name>A0ABY8WI98_9ACTN</name>
<keyword evidence="2" id="KW-0732">Signal</keyword>
<keyword evidence="1" id="KW-0812">Transmembrane</keyword>
<dbReference type="RefSeq" id="WP_284919012.1">
    <property type="nucleotide sequence ID" value="NZ_CP126980.1"/>
</dbReference>
<evidence type="ECO:0008006" key="5">
    <source>
        <dbReference type="Google" id="ProtNLM"/>
    </source>
</evidence>
<proteinExistence type="predicted"/>
<evidence type="ECO:0000313" key="4">
    <source>
        <dbReference type="Proteomes" id="UP001240150"/>
    </source>
</evidence>
<dbReference type="EMBL" id="CP126980">
    <property type="protein sequence ID" value="WIM97614.1"/>
    <property type="molecule type" value="Genomic_DNA"/>
</dbReference>
<feature type="signal peptide" evidence="2">
    <location>
        <begin position="1"/>
        <end position="26"/>
    </location>
</feature>
<feature type="chain" id="PRO_5046290364" description="Gram-positive cocci surface proteins LPxTG domain-containing protein" evidence="2">
    <location>
        <begin position="27"/>
        <end position="160"/>
    </location>
</feature>
<evidence type="ECO:0000256" key="1">
    <source>
        <dbReference type="SAM" id="Phobius"/>
    </source>
</evidence>
<feature type="transmembrane region" description="Helical" evidence="1">
    <location>
        <begin position="131"/>
        <end position="154"/>
    </location>
</feature>
<keyword evidence="4" id="KW-1185">Reference proteome</keyword>